<comment type="caution">
    <text evidence="3">The sequence shown here is derived from an EMBL/GenBank/DDBJ whole genome shotgun (WGS) entry which is preliminary data.</text>
</comment>
<dbReference type="SUPFAM" id="SSF53474">
    <property type="entry name" value="alpha/beta-Hydrolases"/>
    <property type="match status" value="1"/>
</dbReference>
<dbReference type="Gene3D" id="3.40.50.1820">
    <property type="entry name" value="alpha/beta hydrolase"/>
    <property type="match status" value="1"/>
</dbReference>
<organism evidence="3 4">
    <name type="scientific">Rhodopirellula baltica WH47</name>
    <dbReference type="NCBI Taxonomy" id="991778"/>
    <lineage>
        <taxon>Bacteria</taxon>
        <taxon>Pseudomonadati</taxon>
        <taxon>Planctomycetota</taxon>
        <taxon>Planctomycetia</taxon>
        <taxon>Pirellulales</taxon>
        <taxon>Pirellulaceae</taxon>
        <taxon>Rhodopirellula</taxon>
    </lineage>
</organism>
<evidence type="ECO:0000256" key="1">
    <source>
        <dbReference type="SAM" id="SignalP"/>
    </source>
</evidence>
<dbReference type="Gene3D" id="2.60.40.1190">
    <property type="match status" value="1"/>
</dbReference>
<evidence type="ECO:0000313" key="4">
    <source>
        <dbReference type="Proteomes" id="UP000006222"/>
    </source>
</evidence>
<dbReference type="InterPro" id="IPR029058">
    <property type="entry name" value="AB_hydrolase_fold"/>
</dbReference>
<protein>
    <submittedName>
        <fullName evidence="3">Transglutaminase domain protein</fullName>
    </submittedName>
</protein>
<dbReference type="SUPFAM" id="SSF54001">
    <property type="entry name" value="Cysteine proteinases"/>
    <property type="match status" value="1"/>
</dbReference>
<dbReference type="PATRIC" id="fig|991778.3.peg.6380"/>
<dbReference type="AlphaFoldDB" id="F2B218"/>
<dbReference type="RefSeq" id="WP_007329928.1">
    <property type="nucleotide sequence ID" value="NZ_AFAR01000317.1"/>
</dbReference>
<dbReference type="CDD" id="cd09620">
    <property type="entry name" value="CBM9_like_3"/>
    <property type="match status" value="1"/>
</dbReference>
<proteinExistence type="predicted"/>
<dbReference type="InterPro" id="IPR002925">
    <property type="entry name" value="Dienelactn_hydro"/>
</dbReference>
<sequence>MRRPLIALILPTILFGLSGLASAEFDTDRLALAGDNCAELERALADAPADQREGIEFLIANMPESDLQTLSADYLLENTRLAYQAWTDAPWAKEIPKDIFLNNVLPYASINERRDEWRADFRTRCLPMMEGASSPSEAAALINQKIFKNVGVKYSTRRVKADQSPLESMETGLASCTGLSVLLIDACRSVGIPARFVGTPLWFNQSGNHSWVEVWDDGWHFTGAAEPTGNELDRGWFVANATKADRSSKAHAIYATSFKQTPLSFPCVWNRKLRSIPAVNVTDRYVSLKKSLPPGMTESLFVVHGADGNRASCRLRVLDGDEVVFEGQTNDEGFDANDHLRVELKQKRKYSVLIGEGDQVIRDTIITDADEELHEHHLVSVDAVSESSADKPATAIKALRDYLQSQPAADLKTIRAQSFSDVALTADDVVQARKILAEHQKQTLLKTRAEEMKARVLVHGDHEMPFDYRVFGEAPEDGRSLYISMHGGGGAPKAINDRQWENQKRLYQPEEGVYVAPRAPTDTWNLWHQKHIDPMFVHLIENMAAFENVNPNRVYVMGYSAGGDGVYQLAPRMSDRWAAAAMMAGHPNETSALGLRNVPFALQMGGKDAAYKRNQIAADWQTKLAELHEADPEGYEHFVKIYPNKGHWMDREDAVALPWMAKHTRNVTPSKIVWVQDDVTHSHFYWLGVEESSVKAGATIIATVDGQTIDLTSSDVNKMEVFLDDRFIDLDQPIQITSGGQTLFEGQVTRSLKTLAATFDERSDSELAFPSSVEVEMPKPFPQSLVPDKDLPRYTAAKIDTQLTIDGRLDEEAWQQARKTTSFVDLVSGQPTRYDTRSSVLWDDEFLYIGFWLEEPDVDAKYKDRDDPIYYDNDVEVFIAGKDAYYEFEINSYGTVYEGFFVWQEAYEKGGYATDPQLAKDAPNQQEFDGVGFTNHPRGKRIAFLGYDFPNFKSAVHINGTLNDDSDVDQGWTVELAFPWKEMKWLAKGDNRSLPPKVGDEWRIDLFRFNKTKAPEPATDSGGWALGKHGVWDSHIPEIFPVITFAKE</sequence>
<reference evidence="3 4" key="1">
    <citation type="journal article" date="2013" name="Mar. Genomics">
        <title>Expression of sulfatases in Rhodopirellula baltica and the diversity of sulfatases in the genus Rhodopirellula.</title>
        <authorList>
            <person name="Wegner C.E."/>
            <person name="Richter-Heitmann T."/>
            <person name="Klindworth A."/>
            <person name="Klockow C."/>
            <person name="Richter M."/>
            <person name="Achstetter T."/>
            <person name="Glockner F.O."/>
            <person name="Harder J."/>
        </authorList>
    </citation>
    <scope>NUCLEOTIDE SEQUENCE [LARGE SCALE GENOMIC DNA]</scope>
    <source>
        <strain evidence="3 4">WH47</strain>
    </source>
</reference>
<dbReference type="GO" id="GO:0030246">
    <property type="term" value="F:carbohydrate binding"/>
    <property type="evidence" value="ECO:0007669"/>
    <property type="project" value="InterPro"/>
</dbReference>
<accession>F2B218</accession>
<feature type="domain" description="Transglutaminase-like" evidence="2">
    <location>
        <begin position="168"/>
        <end position="226"/>
    </location>
</feature>
<dbReference type="PANTHER" id="PTHR35532">
    <property type="entry name" value="SIMILAR TO POLYHYDROXYALKANOATE DEPOLYMERASE"/>
    <property type="match status" value="1"/>
</dbReference>
<dbReference type="Pfam" id="PF01841">
    <property type="entry name" value="Transglut_core"/>
    <property type="match status" value="1"/>
</dbReference>
<dbReference type="EMBL" id="AFAR01000317">
    <property type="protein sequence ID" value="EGF24025.1"/>
    <property type="molecule type" value="Genomic_DNA"/>
</dbReference>
<dbReference type="InterPro" id="IPR002931">
    <property type="entry name" value="Transglutaminase-like"/>
</dbReference>
<dbReference type="InterPro" id="IPR038765">
    <property type="entry name" value="Papain-like_cys_pep_sf"/>
</dbReference>
<dbReference type="Pfam" id="PF01738">
    <property type="entry name" value="DLH"/>
    <property type="match status" value="1"/>
</dbReference>
<evidence type="ECO:0000313" key="3">
    <source>
        <dbReference type="EMBL" id="EGF24025.1"/>
    </source>
</evidence>
<dbReference type="PANTHER" id="PTHR35532:SF5">
    <property type="entry name" value="CARBOHYDRATE-BINDING DOMAIN-CONTAINING PROTEIN"/>
    <property type="match status" value="1"/>
</dbReference>
<evidence type="ECO:0000259" key="2">
    <source>
        <dbReference type="SMART" id="SM00460"/>
    </source>
</evidence>
<keyword evidence="1" id="KW-0732">Signal</keyword>
<dbReference type="SUPFAM" id="SSF49344">
    <property type="entry name" value="CBD9-like"/>
    <property type="match status" value="1"/>
</dbReference>
<dbReference type="Proteomes" id="UP000006222">
    <property type="component" value="Unassembled WGS sequence"/>
</dbReference>
<dbReference type="GO" id="GO:0004553">
    <property type="term" value="F:hydrolase activity, hydrolyzing O-glycosyl compounds"/>
    <property type="evidence" value="ECO:0007669"/>
    <property type="project" value="InterPro"/>
</dbReference>
<gene>
    <name evidence="3" type="ORF">RBWH47_03336</name>
</gene>
<feature type="signal peptide" evidence="1">
    <location>
        <begin position="1"/>
        <end position="23"/>
    </location>
</feature>
<feature type="chain" id="PRO_5003279364" evidence="1">
    <location>
        <begin position="24"/>
        <end position="1048"/>
    </location>
</feature>
<dbReference type="Pfam" id="PF06452">
    <property type="entry name" value="CBM9_1"/>
    <property type="match status" value="1"/>
</dbReference>
<dbReference type="InterPro" id="IPR010502">
    <property type="entry name" value="Carb-bd_dom_fam9"/>
</dbReference>
<name>F2B218_RHOBT</name>
<dbReference type="GO" id="GO:0016052">
    <property type="term" value="P:carbohydrate catabolic process"/>
    <property type="evidence" value="ECO:0007669"/>
    <property type="project" value="InterPro"/>
</dbReference>
<dbReference type="SMART" id="SM00460">
    <property type="entry name" value="TGc"/>
    <property type="match status" value="1"/>
</dbReference>
<dbReference type="Gene3D" id="3.10.620.30">
    <property type="match status" value="1"/>
</dbReference>